<dbReference type="Gene3D" id="1.20.140.160">
    <property type="match status" value="1"/>
</dbReference>
<dbReference type="Proteomes" id="UP001595699">
    <property type="component" value="Unassembled WGS sequence"/>
</dbReference>
<comment type="caution">
    <text evidence="2">The sequence shown here is derived from an EMBL/GenBank/DDBJ whole genome shotgun (WGS) entry which is preliminary data.</text>
</comment>
<feature type="domain" description="RNA polymerase sigma-70 region 4" evidence="1">
    <location>
        <begin position="168"/>
        <end position="214"/>
    </location>
</feature>
<dbReference type="RefSeq" id="WP_205120851.1">
    <property type="nucleotide sequence ID" value="NZ_JAFBCM010000001.1"/>
</dbReference>
<dbReference type="InterPro" id="IPR007630">
    <property type="entry name" value="RNA_pol_sigma70_r4"/>
</dbReference>
<evidence type="ECO:0000313" key="2">
    <source>
        <dbReference type="EMBL" id="MFC3763963.1"/>
    </source>
</evidence>
<sequence>MSSFTDGVGADKVYEMAEPATPVPRSHPLLRDRARLEKIKNNMHVQIQLVLHRRRVSDDVALLLPGGGSVTDVLQDALVALLRTDPANVRTTWEALGTAIARNKAKDALSKATRGRRKRGAEPGAPDEVTLVALDEDVDAVDTSLGSDPETAFVAAEQLRVLLRLARATLTERESQIFHAGFYRTKTDKELGEQLGISGQAAGQQRRRILKNLYEVARRDKSFPTLNVSDEGS</sequence>
<name>A0ABV7YFM6_9ACTN</name>
<proteinExistence type="predicted"/>
<dbReference type="InterPro" id="IPR014284">
    <property type="entry name" value="RNA_pol_sigma-70_dom"/>
</dbReference>
<keyword evidence="3" id="KW-1185">Reference proteome</keyword>
<gene>
    <name evidence="2" type="ORF">ACFOUW_24215</name>
</gene>
<dbReference type="SUPFAM" id="SSF88659">
    <property type="entry name" value="Sigma3 and sigma4 domains of RNA polymerase sigma factors"/>
    <property type="match status" value="1"/>
</dbReference>
<organism evidence="2 3">
    <name type="scientific">Tenggerimyces flavus</name>
    <dbReference type="NCBI Taxonomy" id="1708749"/>
    <lineage>
        <taxon>Bacteria</taxon>
        <taxon>Bacillati</taxon>
        <taxon>Actinomycetota</taxon>
        <taxon>Actinomycetes</taxon>
        <taxon>Propionibacteriales</taxon>
        <taxon>Nocardioidaceae</taxon>
        <taxon>Tenggerimyces</taxon>
    </lineage>
</organism>
<dbReference type="InterPro" id="IPR013324">
    <property type="entry name" value="RNA_pol_sigma_r3/r4-like"/>
</dbReference>
<reference evidence="3" key="1">
    <citation type="journal article" date="2019" name="Int. J. Syst. Evol. Microbiol.">
        <title>The Global Catalogue of Microorganisms (GCM) 10K type strain sequencing project: providing services to taxonomists for standard genome sequencing and annotation.</title>
        <authorList>
            <consortium name="The Broad Institute Genomics Platform"/>
            <consortium name="The Broad Institute Genome Sequencing Center for Infectious Disease"/>
            <person name="Wu L."/>
            <person name="Ma J."/>
        </authorList>
    </citation>
    <scope>NUCLEOTIDE SEQUENCE [LARGE SCALE GENOMIC DNA]</scope>
    <source>
        <strain evidence="3">CGMCC 4.7241</strain>
    </source>
</reference>
<dbReference type="EMBL" id="JBHRZH010000021">
    <property type="protein sequence ID" value="MFC3763963.1"/>
    <property type="molecule type" value="Genomic_DNA"/>
</dbReference>
<evidence type="ECO:0000313" key="3">
    <source>
        <dbReference type="Proteomes" id="UP001595699"/>
    </source>
</evidence>
<evidence type="ECO:0000259" key="1">
    <source>
        <dbReference type="Pfam" id="PF04545"/>
    </source>
</evidence>
<protein>
    <submittedName>
        <fullName evidence="2">RNA polymerase sigma factor</fullName>
    </submittedName>
</protein>
<dbReference type="NCBIfam" id="TIGR02937">
    <property type="entry name" value="sigma70-ECF"/>
    <property type="match status" value="1"/>
</dbReference>
<accession>A0ABV7YFM6</accession>
<dbReference type="Pfam" id="PF04545">
    <property type="entry name" value="Sigma70_r4"/>
    <property type="match status" value="1"/>
</dbReference>